<feature type="compositionally biased region" description="Polar residues" evidence="2">
    <location>
        <begin position="1106"/>
        <end position="1132"/>
    </location>
</feature>
<sequence length="1313" mass="145247">MTGVQPMPCPVLLGTVKGGGLSALLHRYTIEKKVAKVENVLKKGVGVDSMNHLGQTPLFCASLLGFASVAEKLLQYGANPNHRCNDGSTPVHAAVFSCNPWLLSSLLDSGGDLRLHDDQGRMPKDWAKAGAQENSPKMLAFLKRCESQMQSLLQTHSSRDARTTPTSSKTLLSSPSLLKLLRPWASGLTHEDKINHKMSACDMTMQCFGYGKLYSERPELGLGLAASVPLISESDLTQANDELLNSFMCGSFIRMTNCSWKGCRVTVKELHDQIVQQYEERDGLLDLLISEQEYCCQLSHPHLLLLMAVSVSIDLDSTKLVYERVNVGSLYSLLHQKRDEYPLLQLVDLLSVVLQVCEVLMYLHGRSLVLRALSSHTVLIVHPGIAKVTGLGFIVPSEGTSTYTPPLVPLPLSLINWAAPEVIRCRACTGKADLYSVCTLIQEIYTDALPWGSTDPRWIKRSVEAGQALIANPAVPEPYYQFLQEGLQHRAQHRTSNLHDLCFNLRCYIREIRSENKRSGWNSWSALQSIPRWNTDINQTREQDKSVYQDSRTAVHKETQENHLEGIYKEEEESTTDTDYLHWDISHSDVTALHEWPTTHHIPLSEPPCSNCSDTDKDLAISRSISKHTGSIVLNLKVSQVLLQQAEQSLDNVEATQLDAPCFDEVDAVMKRVNMAKECSDGVGKAVGPPFKNYIPNWTINGDEEDSQYSSAQDESFDSTSLPRSVKEENRDLKRVETTKRGQQQTGRQKSERLHVRFGLSETQKDDTHQSLKNHVQTKPSWTSEVSEMVALMTHGWLGSPLSAFGSSDSEDVGEQQLHLQDSHSVKGYQEYENQESTDLEHLFKSFAGIQSDSEESTNDRTIYHTFDVTNGVLEVTSQTEDEGSSDCLDCTQTQQSSMFYTPKHHLSNHTSSGEERSQSLSSEDELDVTVEVCRPSTSPAEGKQAGENSLSEYQLAQEDSTESESITPVHRCIPTISCLPDLAEIADLSSISCSPASHLEWVESAEAPPIPLSRGHPPCNSTPRSPKGHRTHLRDVQGSNEPLPHLQSLLDTSPWGSAPSNTVCTESFATVSAGDSSTTNASVSSILQSPVKINISKDGREEIDSASSGNVEFITASSGARQTTETIQGPSEETEHPAENNNVGEEGAEVGEDDPSDSERQCEQESSDEKVFDDENIAEKMEGCEGENPCQIHDLHPDHNPAENANCQKREKRHSLDETERASSTLDEDLQRMFLERATEQRNPRDPGSLVSDIKGEGDVREDLGCPEGHYIETATECINKLGEKIEAADQENHPNSGGLEQTLPESVKLHC</sequence>
<feature type="region of interest" description="Disordered" evidence="2">
    <location>
        <begin position="904"/>
        <end position="968"/>
    </location>
</feature>
<dbReference type="GO" id="GO:0007094">
    <property type="term" value="P:mitotic spindle assembly checkpoint signaling"/>
    <property type="evidence" value="ECO:0007669"/>
    <property type="project" value="InterPro"/>
</dbReference>
<keyword evidence="1" id="KW-0040">ANK repeat</keyword>
<proteinExistence type="predicted"/>
<feature type="region of interest" description="Disordered" evidence="2">
    <location>
        <begin position="1189"/>
        <end position="1267"/>
    </location>
</feature>
<dbReference type="OrthoDB" id="5962695at2759"/>
<feature type="compositionally biased region" description="Basic and acidic residues" evidence="2">
    <location>
        <begin position="541"/>
        <end position="569"/>
    </location>
</feature>
<evidence type="ECO:0000259" key="3">
    <source>
        <dbReference type="PROSITE" id="PS50011"/>
    </source>
</evidence>
<dbReference type="GO" id="GO:0008608">
    <property type="term" value="P:attachment of spindle microtubules to kinetochore"/>
    <property type="evidence" value="ECO:0007669"/>
    <property type="project" value="InterPro"/>
</dbReference>
<dbReference type="RefSeq" id="XP_026129624.1">
    <property type="nucleotide sequence ID" value="XM_026273839.1"/>
</dbReference>
<dbReference type="SMART" id="SM00248">
    <property type="entry name" value="ANK"/>
    <property type="match status" value="2"/>
</dbReference>
<keyword evidence="4" id="KW-1185">Reference proteome</keyword>
<evidence type="ECO:0000313" key="7">
    <source>
        <dbReference type="RefSeq" id="XP_026129626.1"/>
    </source>
</evidence>
<evidence type="ECO:0000256" key="1">
    <source>
        <dbReference type="PROSITE-ProRule" id="PRU00023"/>
    </source>
</evidence>
<dbReference type="GO" id="GO:0007140">
    <property type="term" value="P:male meiotic nuclear division"/>
    <property type="evidence" value="ECO:0007669"/>
    <property type="project" value="InterPro"/>
</dbReference>
<feature type="compositionally biased region" description="Basic and acidic residues" evidence="2">
    <location>
        <begin position="725"/>
        <end position="740"/>
    </location>
</feature>
<name>A0A6P6Q7W2_CARAU</name>
<evidence type="ECO:0000313" key="4">
    <source>
        <dbReference type="Proteomes" id="UP000515129"/>
    </source>
</evidence>
<dbReference type="GO" id="GO:0051306">
    <property type="term" value="P:mitotic sister chromatid separation"/>
    <property type="evidence" value="ECO:0007669"/>
    <property type="project" value="InterPro"/>
</dbReference>
<evidence type="ECO:0000313" key="5">
    <source>
        <dbReference type="RefSeq" id="XP_026129623.1"/>
    </source>
</evidence>
<dbReference type="PANTHER" id="PTHR23060:SF3">
    <property type="entry name" value="TESTIS EXPRESSED 14, INTERCELLULAR BRIDGE FORMING FACTOR"/>
    <property type="match status" value="1"/>
</dbReference>
<dbReference type="GO" id="GO:0000776">
    <property type="term" value="C:kinetochore"/>
    <property type="evidence" value="ECO:0007669"/>
    <property type="project" value="TreeGrafter"/>
</dbReference>
<organism evidence="4 6">
    <name type="scientific">Carassius auratus</name>
    <name type="common">Goldfish</name>
    <dbReference type="NCBI Taxonomy" id="7957"/>
    <lineage>
        <taxon>Eukaryota</taxon>
        <taxon>Metazoa</taxon>
        <taxon>Chordata</taxon>
        <taxon>Craniata</taxon>
        <taxon>Vertebrata</taxon>
        <taxon>Euteleostomi</taxon>
        <taxon>Actinopterygii</taxon>
        <taxon>Neopterygii</taxon>
        <taxon>Teleostei</taxon>
        <taxon>Ostariophysi</taxon>
        <taxon>Cypriniformes</taxon>
        <taxon>Cyprinidae</taxon>
        <taxon>Cyprininae</taxon>
        <taxon>Carassius</taxon>
    </lineage>
</organism>
<dbReference type="PROSITE" id="PS50088">
    <property type="entry name" value="ANK_REPEAT"/>
    <property type="match status" value="2"/>
</dbReference>
<dbReference type="Pfam" id="PF12796">
    <property type="entry name" value="Ank_2"/>
    <property type="match status" value="1"/>
</dbReference>
<dbReference type="GO" id="GO:0045171">
    <property type="term" value="C:intercellular bridge"/>
    <property type="evidence" value="ECO:0007669"/>
    <property type="project" value="TreeGrafter"/>
</dbReference>
<feature type="region of interest" description="Disordered" evidence="2">
    <location>
        <begin position="1009"/>
        <end position="1032"/>
    </location>
</feature>
<feature type="region of interest" description="Disordered" evidence="2">
    <location>
        <begin position="1290"/>
        <end position="1313"/>
    </location>
</feature>
<feature type="repeat" description="ANK" evidence="1">
    <location>
        <begin position="86"/>
        <end position="118"/>
    </location>
</feature>
<dbReference type="Pfam" id="PF07714">
    <property type="entry name" value="PK_Tyr_Ser-Thr"/>
    <property type="match status" value="1"/>
</dbReference>
<accession>A0A6P6Q7W2</accession>
<dbReference type="GO" id="GO:0005524">
    <property type="term" value="F:ATP binding"/>
    <property type="evidence" value="ECO:0007669"/>
    <property type="project" value="InterPro"/>
</dbReference>
<evidence type="ECO:0000256" key="2">
    <source>
        <dbReference type="SAM" id="MobiDB-lite"/>
    </source>
</evidence>
<protein>
    <submittedName>
        <fullName evidence="5 6">Uncharacterized protein LOC113109940</fullName>
    </submittedName>
</protein>
<feature type="domain" description="Protein kinase" evidence="3">
    <location>
        <begin position="214"/>
        <end position="509"/>
    </location>
</feature>
<dbReference type="GO" id="GO:0030496">
    <property type="term" value="C:midbody"/>
    <property type="evidence" value="ECO:0007669"/>
    <property type="project" value="TreeGrafter"/>
</dbReference>
<dbReference type="InterPro" id="IPR002110">
    <property type="entry name" value="Ankyrin_rpt"/>
</dbReference>
<dbReference type="PROSITE" id="PS50011">
    <property type="entry name" value="PROTEIN_KINASE_DOM"/>
    <property type="match status" value="1"/>
</dbReference>
<dbReference type="RefSeq" id="XP_026129623.1">
    <property type="nucleotide sequence ID" value="XM_026273838.1"/>
</dbReference>
<feature type="region of interest" description="Disordered" evidence="2">
    <location>
        <begin position="1100"/>
        <end position="1175"/>
    </location>
</feature>
<dbReference type="Gene3D" id="1.10.510.10">
    <property type="entry name" value="Transferase(Phosphotransferase) domain 1"/>
    <property type="match status" value="1"/>
</dbReference>
<feature type="compositionally biased region" description="Polar residues" evidence="2">
    <location>
        <begin position="947"/>
        <end position="967"/>
    </location>
</feature>
<dbReference type="InterPro" id="IPR039339">
    <property type="entry name" value="Tex14"/>
</dbReference>
<dbReference type="Gene3D" id="1.25.40.20">
    <property type="entry name" value="Ankyrin repeat-containing domain"/>
    <property type="match status" value="1"/>
</dbReference>
<dbReference type="RefSeq" id="XP_026129626.1">
    <property type="nucleotide sequence ID" value="XM_026273841.1"/>
</dbReference>
<reference evidence="5 6" key="1">
    <citation type="submission" date="2025-04" db="UniProtKB">
        <authorList>
            <consortium name="RefSeq"/>
        </authorList>
    </citation>
    <scope>IDENTIFICATION</scope>
    <source>
        <strain evidence="5 6">Wakin</strain>
        <tissue evidence="5 6">Muscle</tissue>
    </source>
</reference>
<feature type="region of interest" description="Disordered" evidence="2">
    <location>
        <begin position="541"/>
        <end position="573"/>
    </location>
</feature>
<dbReference type="KEGG" id="caua:113109940"/>
<dbReference type="Proteomes" id="UP000515129">
    <property type="component" value="Chromosome 10"/>
</dbReference>
<dbReference type="GO" id="GO:0043063">
    <property type="term" value="P:intercellular bridge organization"/>
    <property type="evidence" value="ECO:0007669"/>
    <property type="project" value="InterPro"/>
</dbReference>
<feature type="repeat" description="ANK" evidence="1">
    <location>
        <begin position="53"/>
        <end position="85"/>
    </location>
</feature>
<dbReference type="GO" id="GO:0004672">
    <property type="term" value="F:protein kinase activity"/>
    <property type="evidence" value="ECO:0007669"/>
    <property type="project" value="InterPro"/>
</dbReference>
<feature type="region of interest" description="Disordered" evidence="2">
    <location>
        <begin position="698"/>
        <end position="756"/>
    </location>
</feature>
<feature type="compositionally biased region" description="Basic and acidic residues" evidence="2">
    <location>
        <begin position="1230"/>
        <end position="1246"/>
    </location>
</feature>
<dbReference type="CTD" id="56155"/>
<dbReference type="PANTHER" id="PTHR23060">
    <property type="entry name" value="TESTIS EXPRESSED GENE 14"/>
    <property type="match status" value="1"/>
</dbReference>
<evidence type="ECO:0000313" key="6">
    <source>
        <dbReference type="RefSeq" id="XP_026129624.1"/>
    </source>
</evidence>
<dbReference type="InterPro" id="IPR036770">
    <property type="entry name" value="Ankyrin_rpt-contain_sf"/>
</dbReference>
<dbReference type="InterPro" id="IPR001245">
    <property type="entry name" value="Ser-Thr/Tyr_kinase_cat_dom"/>
</dbReference>
<gene>
    <name evidence="5 6 7" type="primary">LOC113109940</name>
</gene>
<feature type="compositionally biased region" description="Basic and acidic residues" evidence="2">
    <location>
        <begin position="1158"/>
        <end position="1171"/>
    </location>
</feature>
<dbReference type="InterPro" id="IPR011009">
    <property type="entry name" value="Kinase-like_dom_sf"/>
</dbReference>
<dbReference type="InterPro" id="IPR000719">
    <property type="entry name" value="Prot_kinase_dom"/>
</dbReference>
<feature type="compositionally biased region" description="Polar residues" evidence="2">
    <location>
        <begin position="708"/>
        <end position="723"/>
    </location>
</feature>
<dbReference type="SUPFAM" id="SSF48403">
    <property type="entry name" value="Ankyrin repeat"/>
    <property type="match status" value="1"/>
</dbReference>
<feature type="compositionally biased region" description="Basic and acidic residues" evidence="2">
    <location>
        <begin position="1255"/>
        <end position="1265"/>
    </location>
</feature>
<feature type="compositionally biased region" description="Acidic residues" evidence="2">
    <location>
        <begin position="1147"/>
        <end position="1157"/>
    </location>
</feature>
<dbReference type="SUPFAM" id="SSF56112">
    <property type="entry name" value="Protein kinase-like (PK-like)"/>
    <property type="match status" value="1"/>
</dbReference>
<dbReference type="PROSITE" id="PS50297">
    <property type="entry name" value="ANK_REP_REGION"/>
    <property type="match status" value="2"/>
</dbReference>